<accession>U1QN24</accession>
<name>U1QN24_9ACTO</name>
<dbReference type="HOGENOM" id="CLU_2748652_0_0_11"/>
<feature type="compositionally biased region" description="Basic and acidic residues" evidence="1">
    <location>
        <begin position="26"/>
        <end position="35"/>
    </location>
</feature>
<reference evidence="2 3" key="1">
    <citation type="submission" date="2013-06" db="EMBL/GenBank/DDBJ databases">
        <authorList>
            <person name="Weinstock G."/>
            <person name="Sodergren E."/>
            <person name="Lobos E.A."/>
            <person name="Fulton L."/>
            <person name="Fulton R."/>
            <person name="Courtney L."/>
            <person name="Fronick C."/>
            <person name="O'Laughlin M."/>
            <person name="Godfrey J."/>
            <person name="Wilson R.M."/>
            <person name="Miner T."/>
            <person name="Farmer C."/>
            <person name="Delehaunty K."/>
            <person name="Cordes M."/>
            <person name="Minx P."/>
            <person name="Tomlinson C."/>
            <person name="Chen J."/>
            <person name="Wollam A."/>
            <person name="Pepin K.H."/>
            <person name="Bhonagiri V."/>
            <person name="Zhang X."/>
            <person name="Warren W."/>
            <person name="Mitreva M."/>
            <person name="Mardis E.R."/>
            <person name="Wilson R.K."/>
        </authorList>
    </citation>
    <scope>NUCLEOTIDE SEQUENCE [LARGE SCALE GENOMIC DNA]</scope>
    <source>
        <strain evidence="2 3">F0510</strain>
    </source>
</reference>
<evidence type="ECO:0000313" key="3">
    <source>
        <dbReference type="Proteomes" id="UP000016498"/>
    </source>
</evidence>
<sequence>MMSWMWFCSPSRTMRSSPTRWYRTPRSNDCRRDGTTPDATTTTTDASVRPLMSLDLDARAVPVELLSERI</sequence>
<gene>
    <name evidence="2" type="ORF">HMPREF1549_00256</name>
</gene>
<dbReference type="Proteomes" id="UP000016498">
    <property type="component" value="Unassembled WGS sequence"/>
</dbReference>
<dbReference type="EMBL" id="AWSD01000030">
    <property type="protein sequence ID" value="ERH23149.1"/>
    <property type="molecule type" value="Genomic_DNA"/>
</dbReference>
<organism evidence="2 3">
    <name type="scientific">Actinomyces johnsonii F0510</name>
    <dbReference type="NCBI Taxonomy" id="1227262"/>
    <lineage>
        <taxon>Bacteria</taxon>
        <taxon>Bacillati</taxon>
        <taxon>Actinomycetota</taxon>
        <taxon>Actinomycetes</taxon>
        <taxon>Actinomycetales</taxon>
        <taxon>Actinomycetaceae</taxon>
        <taxon>Actinomyces</taxon>
    </lineage>
</organism>
<evidence type="ECO:0000313" key="2">
    <source>
        <dbReference type="EMBL" id="ERH23149.1"/>
    </source>
</evidence>
<evidence type="ECO:0000256" key="1">
    <source>
        <dbReference type="SAM" id="MobiDB-lite"/>
    </source>
</evidence>
<proteinExistence type="predicted"/>
<protein>
    <submittedName>
        <fullName evidence="2">Uncharacterized protein</fullName>
    </submittedName>
</protein>
<feature type="compositionally biased region" description="Low complexity" evidence="1">
    <location>
        <begin position="36"/>
        <end position="45"/>
    </location>
</feature>
<dbReference type="AlphaFoldDB" id="U1QN24"/>
<comment type="caution">
    <text evidence="2">The sequence shown here is derived from an EMBL/GenBank/DDBJ whole genome shotgun (WGS) entry which is preliminary data.</text>
</comment>
<feature type="region of interest" description="Disordered" evidence="1">
    <location>
        <begin position="12"/>
        <end position="45"/>
    </location>
</feature>